<feature type="transmembrane region" description="Helical" evidence="2">
    <location>
        <begin position="31"/>
        <end position="51"/>
    </location>
</feature>
<evidence type="ECO:0000313" key="4">
    <source>
        <dbReference type="Proteomes" id="UP000509626"/>
    </source>
</evidence>
<dbReference type="InterPro" id="IPR055693">
    <property type="entry name" value="DUF7269"/>
</dbReference>
<dbReference type="EMBL" id="CP058579">
    <property type="protein sequence ID" value="QLG63867.1"/>
    <property type="molecule type" value="Genomic_DNA"/>
</dbReference>
<dbReference type="AlphaFoldDB" id="A0A7D5LDM9"/>
<keyword evidence="4" id="KW-1185">Reference proteome</keyword>
<feature type="region of interest" description="Disordered" evidence="1">
    <location>
        <begin position="179"/>
        <end position="225"/>
    </location>
</feature>
<dbReference type="GeneID" id="56039780"/>
<protein>
    <submittedName>
        <fullName evidence="3">Uncharacterized protein</fullName>
    </submittedName>
</protein>
<keyword evidence="2" id="KW-0812">Transmembrane</keyword>
<gene>
    <name evidence="3" type="ORF">HUG12_19935</name>
</gene>
<accession>A0A7D5LDM9</accession>
<reference evidence="3 4" key="1">
    <citation type="submission" date="2020-06" db="EMBL/GenBank/DDBJ databases">
        <title>NJ-3-1, isolated from saline soil.</title>
        <authorList>
            <person name="Cui H.L."/>
            <person name="Shi X."/>
        </authorList>
    </citation>
    <scope>NUCLEOTIDE SEQUENCE [LARGE SCALE GENOMIC DNA]</scope>
    <source>
        <strain evidence="3 4">NJ-3-1</strain>
    </source>
</reference>
<name>A0A7D5LDM9_9EURY</name>
<evidence type="ECO:0000256" key="2">
    <source>
        <dbReference type="SAM" id="Phobius"/>
    </source>
</evidence>
<dbReference type="Proteomes" id="UP000509626">
    <property type="component" value="Chromosome"/>
</dbReference>
<evidence type="ECO:0000256" key="1">
    <source>
        <dbReference type="SAM" id="MobiDB-lite"/>
    </source>
</evidence>
<evidence type="ECO:0000313" key="3">
    <source>
        <dbReference type="EMBL" id="QLG63867.1"/>
    </source>
</evidence>
<keyword evidence="2" id="KW-1133">Transmembrane helix</keyword>
<dbReference type="OrthoDB" id="307812at2157"/>
<dbReference type="RefSeq" id="WP_179270451.1">
    <property type="nucleotide sequence ID" value="NZ_CP058579.1"/>
</dbReference>
<dbReference type="Pfam" id="PF23933">
    <property type="entry name" value="DUF7269"/>
    <property type="match status" value="1"/>
</dbReference>
<organism evidence="3 4">
    <name type="scientific">Halorarum salinum</name>
    <dbReference type="NCBI Taxonomy" id="2743089"/>
    <lineage>
        <taxon>Archaea</taxon>
        <taxon>Methanobacteriati</taxon>
        <taxon>Methanobacteriota</taxon>
        <taxon>Stenosarchaea group</taxon>
        <taxon>Halobacteria</taxon>
        <taxon>Halobacteriales</taxon>
        <taxon>Haloferacaceae</taxon>
        <taxon>Halorarum</taxon>
    </lineage>
</organism>
<proteinExistence type="predicted"/>
<sequence length="225" mass="23889">MRATASVGLAAVLFGFVVVFERGLAGLFGSMSYVFVTLVGVLALVQGLRILNDARRVEARAAETADVEDRYEVPFPGEDIDVLLASGGGLSTVSVKRRRELHARLDRAARETLRARGDYDEAELPAALREGTWTDDPVAAWFLGDDRPAPAAVRLRGLLGSDVEFRFAAARTVEALAAARSGEVPEDASDDGSPSGAGGGLGSTIRAAGRRRLRSVRDRLPGVGR</sequence>
<feature type="compositionally biased region" description="Basic and acidic residues" evidence="1">
    <location>
        <begin position="215"/>
        <end position="225"/>
    </location>
</feature>
<dbReference type="KEGG" id="halu:HUG12_19935"/>
<keyword evidence="2" id="KW-0472">Membrane</keyword>